<feature type="region of interest" description="Disordered" evidence="1">
    <location>
        <begin position="1"/>
        <end position="23"/>
    </location>
</feature>
<sequence length="51" mass="5057">MTVSDAIGSAIARPSNAGRSSNVGRSVDWSLDIHANGSFILTGAAPASKAA</sequence>
<organism evidence="2 3">
    <name type="scientific">Natrinema zhouii</name>
    <dbReference type="NCBI Taxonomy" id="1710539"/>
    <lineage>
        <taxon>Archaea</taxon>
        <taxon>Methanobacteriati</taxon>
        <taxon>Methanobacteriota</taxon>
        <taxon>Stenosarchaea group</taxon>
        <taxon>Halobacteria</taxon>
        <taxon>Halobacteriales</taxon>
        <taxon>Natrialbaceae</taxon>
        <taxon>Natrinema</taxon>
    </lineage>
</organism>
<dbReference type="AlphaFoldDB" id="A0A7D6CML0"/>
<evidence type="ECO:0000313" key="3">
    <source>
        <dbReference type="Proteomes" id="UP000510869"/>
    </source>
</evidence>
<evidence type="ECO:0000256" key="1">
    <source>
        <dbReference type="SAM" id="MobiDB-lite"/>
    </source>
</evidence>
<gene>
    <name evidence="2" type="ORF">HYG81_13315</name>
</gene>
<name>A0A7D6CML0_9EURY</name>
<proteinExistence type="predicted"/>
<dbReference type="EMBL" id="CP059154">
    <property type="protein sequence ID" value="QLK25078.1"/>
    <property type="molecule type" value="Genomic_DNA"/>
</dbReference>
<reference evidence="2 3" key="1">
    <citation type="submission" date="2020-07" db="EMBL/GenBank/DDBJ databases">
        <title>Natrinema (YPL30) sp. nov. and Haloterrigena xxxxxx (YPL8) sp. nov., isolated from a salt mine.</title>
        <authorList>
            <person name="Cui H."/>
        </authorList>
    </citation>
    <scope>NUCLEOTIDE SEQUENCE [LARGE SCALE GENOMIC DNA]</scope>
    <source>
        <strain evidence="2 3">YPL13</strain>
    </source>
</reference>
<dbReference type="KEGG" id="nay:HYG81_13315"/>
<evidence type="ECO:0000313" key="2">
    <source>
        <dbReference type="EMBL" id="QLK25078.1"/>
    </source>
</evidence>
<dbReference type="GeneID" id="56144202"/>
<keyword evidence="3" id="KW-1185">Reference proteome</keyword>
<dbReference type="Proteomes" id="UP000510869">
    <property type="component" value="Chromosome"/>
</dbReference>
<protein>
    <submittedName>
        <fullName evidence="2">Uncharacterized protein</fullName>
    </submittedName>
</protein>
<accession>A0A7D6CML0</accession>
<dbReference type="RefSeq" id="WP_180840269.1">
    <property type="nucleotide sequence ID" value="NZ_CP059154.1"/>
</dbReference>